<reference evidence="1" key="2">
    <citation type="submission" date="2025-03" db="EMBL/GenBank/DDBJ databases">
        <authorList>
            <consortium name="ELIXIR-Norway"/>
            <consortium name="Elixir Norway"/>
        </authorList>
    </citation>
    <scope>NUCLEOTIDE SEQUENCE</scope>
</reference>
<accession>A0AC59YTN2</accession>
<dbReference type="Proteomes" id="UP001162501">
    <property type="component" value="Chromosome 20"/>
</dbReference>
<reference evidence="1" key="1">
    <citation type="submission" date="2023-05" db="EMBL/GenBank/DDBJ databases">
        <authorList>
            <consortium name="ELIXIR-Norway"/>
        </authorList>
    </citation>
    <scope>NUCLEOTIDE SEQUENCE</scope>
</reference>
<organism evidence="1 2">
    <name type="scientific">Rangifer tarandus platyrhynchus</name>
    <name type="common">Svalbard reindeer</name>
    <dbReference type="NCBI Taxonomy" id="3082113"/>
    <lineage>
        <taxon>Eukaryota</taxon>
        <taxon>Metazoa</taxon>
        <taxon>Chordata</taxon>
        <taxon>Craniata</taxon>
        <taxon>Vertebrata</taxon>
        <taxon>Euteleostomi</taxon>
        <taxon>Mammalia</taxon>
        <taxon>Eutheria</taxon>
        <taxon>Laurasiatheria</taxon>
        <taxon>Artiodactyla</taxon>
        <taxon>Ruminantia</taxon>
        <taxon>Pecora</taxon>
        <taxon>Cervidae</taxon>
        <taxon>Odocoileinae</taxon>
        <taxon>Rangifer</taxon>
    </lineage>
</organism>
<protein>
    <submittedName>
        <fullName evidence="1">Uncharacterized protein</fullName>
    </submittedName>
</protein>
<gene>
    <name evidence="1" type="ORF">MRATA1EN22A_LOCUS9790</name>
</gene>
<evidence type="ECO:0000313" key="2">
    <source>
        <dbReference type="Proteomes" id="UP001162501"/>
    </source>
</evidence>
<sequence>MSGHRVSYDVSISVCRLELDVVSVCMPSCLSHVRLLATLWTVACQALLSMGFFRQEYWSGLLCPPPGDLPDPRIEPASVSCIDWRVLYHYYKYITISNYRSLSFVGFFKTPLQI</sequence>
<dbReference type="EMBL" id="OX596104">
    <property type="protein sequence ID" value="CAM9950275.1"/>
    <property type="molecule type" value="Genomic_DNA"/>
</dbReference>
<proteinExistence type="predicted"/>
<name>A0AC59YTN2_RANTA</name>
<evidence type="ECO:0000313" key="1">
    <source>
        <dbReference type="EMBL" id="CAM9950275.1"/>
    </source>
</evidence>